<dbReference type="InterPro" id="IPR011095">
    <property type="entry name" value="Dala_Dala_lig_C"/>
</dbReference>
<reference evidence="6 7" key="1">
    <citation type="submission" date="2019-05" db="EMBL/GenBank/DDBJ databases">
        <title>Comparative genomics and metabolomics analyses of clavulanic acid producing Streptomyces species provides insight into specialized metabolism and evolution of beta-lactam biosynthetic gene clusters.</title>
        <authorList>
            <person name="Moore M.A."/>
            <person name="Cruz-Morales P."/>
            <person name="Barona Gomez F."/>
            <person name="Kapil T."/>
        </authorList>
    </citation>
    <scope>NUCLEOTIDE SEQUENCE [LARGE SCALE GENOMIC DNA]</scope>
    <source>
        <strain evidence="6 7">NRRL 5741</strain>
    </source>
</reference>
<dbReference type="GO" id="GO:0071555">
    <property type="term" value="P:cell wall organization"/>
    <property type="evidence" value="ECO:0007669"/>
    <property type="project" value="UniProtKB-KW"/>
</dbReference>
<dbReference type="Gene3D" id="3.30.470.20">
    <property type="entry name" value="ATP-grasp fold, B domain"/>
    <property type="match status" value="1"/>
</dbReference>
<dbReference type="InterPro" id="IPR016185">
    <property type="entry name" value="PreATP-grasp_dom_sf"/>
</dbReference>
<keyword evidence="2 6" id="KW-0436">Ligase</keyword>
<accession>A0A646KSE6</accession>
<gene>
    <name evidence="6" type="ORF">FF041_32905</name>
</gene>
<dbReference type="PANTHER" id="PTHR23132">
    <property type="entry name" value="D-ALANINE--D-ALANINE LIGASE"/>
    <property type="match status" value="1"/>
</dbReference>
<dbReference type="SUPFAM" id="SSF56059">
    <property type="entry name" value="Glutathione synthetase ATP-binding domain-like"/>
    <property type="match status" value="1"/>
</dbReference>
<dbReference type="OrthoDB" id="9813261at2"/>
<dbReference type="SUPFAM" id="SSF52440">
    <property type="entry name" value="PreATP-grasp domain"/>
    <property type="match status" value="1"/>
</dbReference>
<keyword evidence="7" id="KW-1185">Reference proteome</keyword>
<dbReference type="InterPro" id="IPR013815">
    <property type="entry name" value="ATP_grasp_subdomain_1"/>
</dbReference>
<dbReference type="EMBL" id="VCLA01000194">
    <property type="protein sequence ID" value="MQT04771.1"/>
    <property type="molecule type" value="Genomic_DNA"/>
</dbReference>
<evidence type="ECO:0000256" key="4">
    <source>
        <dbReference type="PROSITE-ProRule" id="PRU00409"/>
    </source>
</evidence>
<dbReference type="Proteomes" id="UP000419138">
    <property type="component" value="Unassembled WGS sequence"/>
</dbReference>
<dbReference type="PROSITE" id="PS50975">
    <property type="entry name" value="ATP_GRASP"/>
    <property type="match status" value="1"/>
</dbReference>
<sequence>MKIDFIDPREFAAPVAVVTGGWSLERDRSLLSGSTVAETLRGLGVETRMFDLREDRETLAAGLQGTELAFLAIAGRGAEDGRLQGLLEFLGVPYTGSGVFASAVGMHKTTAKDIVSARGVRVAAGTPVVPGTVPEIEARRIADAHGLPVIVKPVSEGGSIGLTLAQTPEGLATAIREASEVPMMAEAYIDGRSVSVGVLQDHDGALHVLPPLETATDEGVYSFRAKRQQDVTTYHCPAQFPEAVLQDLEIAARRSHLALHCHGYSRHDFVVSAEKGAVWLEVNTLPGLSRRGNLARMAEAGGLSYEQLLAHIVRSARTDRRRQP</sequence>
<organism evidence="6 7">
    <name type="scientific">Streptomyces jumonjinensis</name>
    <dbReference type="NCBI Taxonomy" id="1945"/>
    <lineage>
        <taxon>Bacteria</taxon>
        <taxon>Bacillati</taxon>
        <taxon>Actinomycetota</taxon>
        <taxon>Actinomycetes</taxon>
        <taxon>Kitasatosporales</taxon>
        <taxon>Streptomycetaceae</taxon>
        <taxon>Streptomyces</taxon>
    </lineage>
</organism>
<dbReference type="Gene3D" id="3.40.50.20">
    <property type="match status" value="1"/>
</dbReference>
<dbReference type="Gene3D" id="3.30.1490.20">
    <property type="entry name" value="ATP-grasp fold, A domain"/>
    <property type="match status" value="1"/>
</dbReference>
<evidence type="ECO:0000313" key="7">
    <source>
        <dbReference type="Proteomes" id="UP000419138"/>
    </source>
</evidence>
<dbReference type="RefSeq" id="WP_153526091.1">
    <property type="nucleotide sequence ID" value="NZ_JBEPDZ010000019.1"/>
</dbReference>
<proteinExistence type="inferred from homology"/>
<name>A0A646KSE6_STRJU</name>
<keyword evidence="3" id="KW-0961">Cell wall biogenesis/degradation</keyword>
<keyword evidence="4" id="KW-0067">ATP-binding</keyword>
<dbReference type="GO" id="GO:0046872">
    <property type="term" value="F:metal ion binding"/>
    <property type="evidence" value="ECO:0007669"/>
    <property type="project" value="InterPro"/>
</dbReference>
<dbReference type="AlphaFoldDB" id="A0A646KSE6"/>
<evidence type="ECO:0000256" key="1">
    <source>
        <dbReference type="ARBA" id="ARBA00010871"/>
    </source>
</evidence>
<dbReference type="GO" id="GO:0005524">
    <property type="term" value="F:ATP binding"/>
    <property type="evidence" value="ECO:0007669"/>
    <property type="project" value="UniProtKB-UniRule"/>
</dbReference>
<dbReference type="Pfam" id="PF07478">
    <property type="entry name" value="Dala_Dala_lig_C"/>
    <property type="match status" value="1"/>
</dbReference>
<keyword evidence="4" id="KW-0547">Nucleotide-binding</keyword>
<dbReference type="NCBIfam" id="NF002378">
    <property type="entry name" value="PRK01372.1"/>
    <property type="match status" value="1"/>
</dbReference>
<dbReference type="GO" id="GO:0008716">
    <property type="term" value="F:D-alanine-D-alanine ligase activity"/>
    <property type="evidence" value="ECO:0007669"/>
    <property type="project" value="UniProtKB-EC"/>
</dbReference>
<protein>
    <submittedName>
        <fullName evidence="6">D-alanine--D-alanine ligase</fullName>
        <ecNumber evidence="6">6.3.2.4</ecNumber>
    </submittedName>
</protein>
<dbReference type="PANTHER" id="PTHR23132:SF23">
    <property type="entry name" value="D-ALANINE--D-ALANINE LIGASE B"/>
    <property type="match status" value="1"/>
</dbReference>
<comment type="caution">
    <text evidence="6">The sequence shown here is derived from an EMBL/GenBank/DDBJ whole genome shotgun (WGS) entry which is preliminary data.</text>
</comment>
<evidence type="ECO:0000259" key="5">
    <source>
        <dbReference type="PROSITE" id="PS50975"/>
    </source>
</evidence>
<evidence type="ECO:0000313" key="6">
    <source>
        <dbReference type="EMBL" id="MQT04771.1"/>
    </source>
</evidence>
<evidence type="ECO:0000256" key="2">
    <source>
        <dbReference type="ARBA" id="ARBA00022598"/>
    </source>
</evidence>
<evidence type="ECO:0000256" key="3">
    <source>
        <dbReference type="ARBA" id="ARBA00023316"/>
    </source>
</evidence>
<dbReference type="EC" id="6.3.2.4" evidence="6"/>
<comment type="similarity">
    <text evidence="1">Belongs to the D-alanine--D-alanine ligase family.</text>
</comment>
<feature type="domain" description="ATP-grasp" evidence="5">
    <location>
        <begin position="112"/>
        <end position="314"/>
    </location>
</feature>
<dbReference type="InterPro" id="IPR011761">
    <property type="entry name" value="ATP-grasp"/>
</dbReference>